<sequence length="110" mass="12305">MGCLHPLVYLWSISNLDPEPLLFKSVGEGSRALNYGKIYSGLHEPEGHDVPCVYPSFALLTQLSSKWASRAFALLPFTMLATPLQALVNKIIDYVLSQEIAEAVHQFWQD</sequence>
<gene>
    <name evidence="1" type="ORF">K435DRAFT_866872</name>
</gene>
<evidence type="ECO:0000313" key="2">
    <source>
        <dbReference type="Proteomes" id="UP000297245"/>
    </source>
</evidence>
<proteinExistence type="predicted"/>
<dbReference type="EMBL" id="ML179433">
    <property type="protein sequence ID" value="THU87822.1"/>
    <property type="molecule type" value="Genomic_DNA"/>
</dbReference>
<name>A0A4S8LFN8_DENBC</name>
<reference evidence="1 2" key="1">
    <citation type="journal article" date="2019" name="Nat. Ecol. Evol.">
        <title>Megaphylogeny resolves global patterns of mushroom evolution.</title>
        <authorList>
            <person name="Varga T."/>
            <person name="Krizsan K."/>
            <person name="Foldi C."/>
            <person name="Dima B."/>
            <person name="Sanchez-Garcia M."/>
            <person name="Sanchez-Ramirez S."/>
            <person name="Szollosi G.J."/>
            <person name="Szarkandi J.G."/>
            <person name="Papp V."/>
            <person name="Albert L."/>
            <person name="Andreopoulos W."/>
            <person name="Angelini C."/>
            <person name="Antonin V."/>
            <person name="Barry K.W."/>
            <person name="Bougher N.L."/>
            <person name="Buchanan P."/>
            <person name="Buyck B."/>
            <person name="Bense V."/>
            <person name="Catcheside P."/>
            <person name="Chovatia M."/>
            <person name="Cooper J."/>
            <person name="Damon W."/>
            <person name="Desjardin D."/>
            <person name="Finy P."/>
            <person name="Geml J."/>
            <person name="Haridas S."/>
            <person name="Hughes K."/>
            <person name="Justo A."/>
            <person name="Karasinski D."/>
            <person name="Kautmanova I."/>
            <person name="Kiss B."/>
            <person name="Kocsube S."/>
            <person name="Kotiranta H."/>
            <person name="LaButti K.M."/>
            <person name="Lechner B.E."/>
            <person name="Liimatainen K."/>
            <person name="Lipzen A."/>
            <person name="Lukacs Z."/>
            <person name="Mihaltcheva S."/>
            <person name="Morgado L.N."/>
            <person name="Niskanen T."/>
            <person name="Noordeloos M.E."/>
            <person name="Ohm R.A."/>
            <person name="Ortiz-Santana B."/>
            <person name="Ovrebo C."/>
            <person name="Racz N."/>
            <person name="Riley R."/>
            <person name="Savchenko A."/>
            <person name="Shiryaev A."/>
            <person name="Soop K."/>
            <person name="Spirin V."/>
            <person name="Szebenyi C."/>
            <person name="Tomsovsky M."/>
            <person name="Tulloss R.E."/>
            <person name="Uehling J."/>
            <person name="Grigoriev I.V."/>
            <person name="Vagvolgyi C."/>
            <person name="Papp T."/>
            <person name="Martin F.M."/>
            <person name="Miettinen O."/>
            <person name="Hibbett D.S."/>
            <person name="Nagy L.G."/>
        </authorList>
    </citation>
    <scope>NUCLEOTIDE SEQUENCE [LARGE SCALE GENOMIC DNA]</scope>
    <source>
        <strain evidence="1 2">CBS 962.96</strain>
    </source>
</reference>
<protein>
    <submittedName>
        <fullName evidence="1">Uncharacterized protein</fullName>
    </submittedName>
</protein>
<keyword evidence="2" id="KW-1185">Reference proteome</keyword>
<organism evidence="1 2">
    <name type="scientific">Dendrothele bispora (strain CBS 962.96)</name>
    <dbReference type="NCBI Taxonomy" id="1314807"/>
    <lineage>
        <taxon>Eukaryota</taxon>
        <taxon>Fungi</taxon>
        <taxon>Dikarya</taxon>
        <taxon>Basidiomycota</taxon>
        <taxon>Agaricomycotina</taxon>
        <taxon>Agaricomycetes</taxon>
        <taxon>Agaricomycetidae</taxon>
        <taxon>Agaricales</taxon>
        <taxon>Agaricales incertae sedis</taxon>
        <taxon>Dendrothele</taxon>
    </lineage>
</organism>
<evidence type="ECO:0000313" key="1">
    <source>
        <dbReference type="EMBL" id="THU87822.1"/>
    </source>
</evidence>
<dbReference type="OrthoDB" id="370884at2759"/>
<accession>A0A4S8LFN8</accession>
<dbReference type="Proteomes" id="UP000297245">
    <property type="component" value="Unassembled WGS sequence"/>
</dbReference>
<dbReference type="AlphaFoldDB" id="A0A4S8LFN8"/>